<protein>
    <submittedName>
        <fullName evidence="1">Uncharacterized protein</fullName>
    </submittedName>
</protein>
<comment type="caution">
    <text evidence="1">The sequence shown here is derived from an EMBL/GenBank/DDBJ whole genome shotgun (WGS) entry which is preliminary data.</text>
</comment>
<name>X0U0F5_9ZZZZ</name>
<feature type="non-terminal residue" evidence="1">
    <location>
        <position position="1"/>
    </location>
</feature>
<organism evidence="1">
    <name type="scientific">marine sediment metagenome</name>
    <dbReference type="NCBI Taxonomy" id="412755"/>
    <lineage>
        <taxon>unclassified sequences</taxon>
        <taxon>metagenomes</taxon>
        <taxon>ecological metagenomes</taxon>
    </lineage>
</organism>
<dbReference type="AlphaFoldDB" id="X0U0F5"/>
<evidence type="ECO:0000313" key="1">
    <source>
        <dbReference type="EMBL" id="GAF93897.1"/>
    </source>
</evidence>
<dbReference type="EMBL" id="BARS01014487">
    <property type="protein sequence ID" value="GAF93897.1"/>
    <property type="molecule type" value="Genomic_DNA"/>
</dbReference>
<proteinExistence type="predicted"/>
<gene>
    <name evidence="1" type="ORF">S01H1_24380</name>
</gene>
<feature type="non-terminal residue" evidence="1">
    <location>
        <position position="59"/>
    </location>
</feature>
<reference evidence="1" key="1">
    <citation type="journal article" date="2014" name="Front. Microbiol.">
        <title>High frequency of phylogenetically diverse reductive dehalogenase-homologous genes in deep subseafloor sedimentary metagenomes.</title>
        <authorList>
            <person name="Kawai M."/>
            <person name="Futagami T."/>
            <person name="Toyoda A."/>
            <person name="Takaki Y."/>
            <person name="Nishi S."/>
            <person name="Hori S."/>
            <person name="Arai W."/>
            <person name="Tsubouchi T."/>
            <person name="Morono Y."/>
            <person name="Uchiyama I."/>
            <person name="Ito T."/>
            <person name="Fujiyama A."/>
            <person name="Inagaki F."/>
            <person name="Takami H."/>
        </authorList>
    </citation>
    <scope>NUCLEOTIDE SEQUENCE</scope>
    <source>
        <strain evidence="1">Expedition CK06-06</strain>
    </source>
</reference>
<sequence>PVEITYSYSRRRNITIAAGICDELALDDLKLGMVVKWTRLGGGISLIVGPIPEIPHGET</sequence>
<accession>X0U0F5</accession>